<dbReference type="Gene3D" id="1.10.10.60">
    <property type="entry name" value="Homeodomain-like"/>
    <property type="match status" value="1"/>
</dbReference>
<dbReference type="PROSITE" id="PS50977">
    <property type="entry name" value="HTH_TETR_2"/>
    <property type="match status" value="1"/>
</dbReference>
<name>A0A9J6QN83_9FIRM</name>
<sequence length="196" mass="22580">MKSTRNTKQEIVNASLELFASKGYGGTSMNDIISAVGISKGSVYWHFKSKEEIFMQVITESYAEWISLVNSELALIDDPIDKLRKYGELFIATIDMPVWRISPETYWNEFSAENRKILDNCFSQDDIILQGIFQEAIDQNLISGEDPEKLMWIYISSLEGMFEKIILSYKNQDNNHEKLEHYAASGIELFLKTIVR</sequence>
<dbReference type="PRINTS" id="PR00455">
    <property type="entry name" value="HTHTETR"/>
</dbReference>
<feature type="DNA-binding region" description="H-T-H motif" evidence="2">
    <location>
        <begin position="28"/>
        <end position="47"/>
    </location>
</feature>
<dbReference type="InterPro" id="IPR009057">
    <property type="entry name" value="Homeodomain-like_sf"/>
</dbReference>
<evidence type="ECO:0000256" key="2">
    <source>
        <dbReference type="PROSITE-ProRule" id="PRU00335"/>
    </source>
</evidence>
<dbReference type="Proteomes" id="UP001065549">
    <property type="component" value="Unassembled WGS sequence"/>
</dbReference>
<dbReference type="GO" id="GO:0003677">
    <property type="term" value="F:DNA binding"/>
    <property type="evidence" value="ECO:0007669"/>
    <property type="project" value="UniProtKB-UniRule"/>
</dbReference>
<dbReference type="Pfam" id="PF00440">
    <property type="entry name" value="TetR_N"/>
    <property type="match status" value="1"/>
</dbReference>
<dbReference type="AlphaFoldDB" id="A0A9J6QN83"/>
<dbReference type="PANTHER" id="PTHR43479:SF11">
    <property type="entry name" value="ACREF_ENVCD OPERON REPRESSOR-RELATED"/>
    <property type="match status" value="1"/>
</dbReference>
<evidence type="ECO:0000313" key="4">
    <source>
        <dbReference type="EMBL" id="MCU7377410.1"/>
    </source>
</evidence>
<organism evidence="4 5">
    <name type="scientific">Hominibacterium faecale</name>
    <dbReference type="NCBI Taxonomy" id="2839743"/>
    <lineage>
        <taxon>Bacteria</taxon>
        <taxon>Bacillati</taxon>
        <taxon>Bacillota</taxon>
        <taxon>Clostridia</taxon>
        <taxon>Peptostreptococcales</taxon>
        <taxon>Anaerovoracaceae</taxon>
        <taxon>Hominibacterium</taxon>
    </lineage>
</organism>
<evidence type="ECO:0000313" key="5">
    <source>
        <dbReference type="Proteomes" id="UP001065549"/>
    </source>
</evidence>
<dbReference type="PANTHER" id="PTHR43479">
    <property type="entry name" value="ACREF/ENVCD OPERON REPRESSOR-RELATED"/>
    <property type="match status" value="1"/>
</dbReference>
<keyword evidence="1 2" id="KW-0238">DNA-binding</keyword>
<proteinExistence type="predicted"/>
<evidence type="ECO:0000259" key="3">
    <source>
        <dbReference type="PROSITE" id="PS50977"/>
    </source>
</evidence>
<dbReference type="SUPFAM" id="SSF46689">
    <property type="entry name" value="Homeodomain-like"/>
    <property type="match status" value="1"/>
</dbReference>
<dbReference type="InterPro" id="IPR023772">
    <property type="entry name" value="DNA-bd_HTH_TetR-type_CS"/>
</dbReference>
<dbReference type="InterPro" id="IPR001647">
    <property type="entry name" value="HTH_TetR"/>
</dbReference>
<protein>
    <submittedName>
        <fullName evidence="4">TetR/AcrR family transcriptional regulator</fullName>
    </submittedName>
</protein>
<reference evidence="4" key="1">
    <citation type="submission" date="2022-09" db="EMBL/GenBank/DDBJ databases">
        <title>Culturomic study of gut microbiota in children with autism spectrum disorder.</title>
        <authorList>
            <person name="Efimov B.A."/>
            <person name="Chaplin A.V."/>
            <person name="Sokolova S.R."/>
            <person name="Pikina A.P."/>
            <person name="Korzhanova M."/>
            <person name="Belova V."/>
            <person name="Korostin D."/>
        </authorList>
    </citation>
    <scope>NUCLEOTIDE SEQUENCE</scope>
    <source>
        <strain evidence="4">ASD5510</strain>
    </source>
</reference>
<keyword evidence="5" id="KW-1185">Reference proteome</keyword>
<feature type="domain" description="HTH tetR-type" evidence="3">
    <location>
        <begin position="5"/>
        <end position="65"/>
    </location>
</feature>
<dbReference type="InterPro" id="IPR050624">
    <property type="entry name" value="HTH-type_Tx_Regulator"/>
</dbReference>
<accession>A0A9J6QN83</accession>
<dbReference type="Gene3D" id="1.10.357.10">
    <property type="entry name" value="Tetracycline Repressor, domain 2"/>
    <property type="match status" value="1"/>
</dbReference>
<comment type="caution">
    <text evidence="4">The sequence shown here is derived from an EMBL/GenBank/DDBJ whole genome shotgun (WGS) entry which is preliminary data.</text>
</comment>
<gene>
    <name evidence="4" type="ORF">OBO34_03460</name>
</gene>
<evidence type="ECO:0000256" key="1">
    <source>
        <dbReference type="ARBA" id="ARBA00023125"/>
    </source>
</evidence>
<dbReference type="EMBL" id="JAOSHN010000001">
    <property type="protein sequence ID" value="MCU7377410.1"/>
    <property type="molecule type" value="Genomic_DNA"/>
</dbReference>
<dbReference type="PROSITE" id="PS01081">
    <property type="entry name" value="HTH_TETR_1"/>
    <property type="match status" value="1"/>
</dbReference>
<dbReference type="RefSeq" id="WP_148397070.1">
    <property type="nucleotide sequence ID" value="NZ_JAJAGH010000010.1"/>
</dbReference>